<name>X1HMB7_9ZZZZ</name>
<dbReference type="EMBL" id="BARU01025206">
    <property type="protein sequence ID" value="GAH58200.1"/>
    <property type="molecule type" value="Genomic_DNA"/>
</dbReference>
<evidence type="ECO:0000256" key="1">
    <source>
        <dbReference type="SAM" id="MobiDB-lite"/>
    </source>
</evidence>
<feature type="region of interest" description="Disordered" evidence="1">
    <location>
        <begin position="28"/>
        <end position="67"/>
    </location>
</feature>
<organism evidence="2">
    <name type="scientific">marine sediment metagenome</name>
    <dbReference type="NCBI Taxonomy" id="412755"/>
    <lineage>
        <taxon>unclassified sequences</taxon>
        <taxon>metagenomes</taxon>
        <taxon>ecological metagenomes</taxon>
    </lineage>
</organism>
<gene>
    <name evidence="2" type="ORF">S03H2_40633</name>
</gene>
<dbReference type="AlphaFoldDB" id="X1HMB7"/>
<accession>X1HMB7</accession>
<protein>
    <submittedName>
        <fullName evidence="2">Uncharacterized protein</fullName>
    </submittedName>
</protein>
<comment type="caution">
    <text evidence="2">The sequence shown here is derived from an EMBL/GenBank/DDBJ whole genome shotgun (WGS) entry which is preliminary data.</text>
</comment>
<sequence>MEKHHHLPLLCQHDADTPCACQRYRRHYRVPHNTPPPARPEGPAAPRKDTPPCFTLEQPPFASPSSD</sequence>
<reference evidence="2" key="1">
    <citation type="journal article" date="2014" name="Front. Microbiol.">
        <title>High frequency of phylogenetically diverse reductive dehalogenase-homologous genes in deep subseafloor sedimentary metagenomes.</title>
        <authorList>
            <person name="Kawai M."/>
            <person name="Futagami T."/>
            <person name="Toyoda A."/>
            <person name="Takaki Y."/>
            <person name="Nishi S."/>
            <person name="Hori S."/>
            <person name="Arai W."/>
            <person name="Tsubouchi T."/>
            <person name="Morono Y."/>
            <person name="Uchiyama I."/>
            <person name="Ito T."/>
            <person name="Fujiyama A."/>
            <person name="Inagaki F."/>
            <person name="Takami H."/>
        </authorList>
    </citation>
    <scope>NUCLEOTIDE SEQUENCE</scope>
    <source>
        <strain evidence="2">Expedition CK06-06</strain>
    </source>
</reference>
<evidence type="ECO:0000313" key="2">
    <source>
        <dbReference type="EMBL" id="GAH58200.1"/>
    </source>
</evidence>
<proteinExistence type="predicted"/>